<dbReference type="InterPro" id="IPR012836">
    <property type="entry name" value="FlgF"/>
</dbReference>
<comment type="similarity">
    <text evidence="2 6">Belongs to the flagella basal body rod proteins family.</text>
</comment>
<sequence length="246" mass="25648">MDKLLYVAASGARQVMEAQAVNANNLANATTTGFQADLAAARAYQLQGQVFPSRVYAESQPGGTDFSKGAVQPTGRDLDVAVDGQGWIAVQAPDGGEAYTRAGNLRISPTGMLETGAGYPVMGEGGPMLLPDAQKVEIASDGTVSMLPVGQDATVLAVVGRIKVVNPDPTQLQKDTNGLLRMSDGGQAPASNEVKLVSGALENSNVNMVDAMTTMIGLSRQFEANIKLMETARENDSASAQLMRMG</sequence>
<dbReference type="NCBIfam" id="NF009280">
    <property type="entry name" value="PRK12640.1"/>
    <property type="match status" value="1"/>
</dbReference>
<keyword evidence="10" id="KW-0966">Cell projection</keyword>
<organism evidence="10 11">
    <name type="scientific">Thiohalobacter thiocyanaticus</name>
    <dbReference type="NCBI Taxonomy" id="585455"/>
    <lineage>
        <taxon>Bacteria</taxon>
        <taxon>Pseudomonadati</taxon>
        <taxon>Pseudomonadota</taxon>
        <taxon>Gammaproteobacteria</taxon>
        <taxon>Thiohalobacterales</taxon>
        <taxon>Thiohalobacteraceae</taxon>
        <taxon>Thiohalobacter</taxon>
    </lineage>
</organism>
<dbReference type="AlphaFoldDB" id="A0A1Z4VQC7"/>
<protein>
    <recommendedName>
        <fullName evidence="5 6">Flagellar basal-body rod protein FlgF</fullName>
    </recommendedName>
</protein>
<dbReference type="EMBL" id="AP018052">
    <property type="protein sequence ID" value="BAZ93850.1"/>
    <property type="molecule type" value="Genomic_DNA"/>
</dbReference>
<dbReference type="RefSeq" id="WP_096366003.1">
    <property type="nucleotide sequence ID" value="NZ_AP018052.1"/>
</dbReference>
<name>A0A1Z4VQC7_9GAMM</name>
<comment type="subunit">
    <text evidence="4 6">The basal body constitutes a major portion of the flagellar organelle and consists of five rings (E,L,P,S, and M) mounted on a central rod. The rod consists of about 26 subunits of FlgG in the distal portion, and FlgB, FlgC and FlgF are thought to build up the proximal portion of the rod with about 6 subunits each.</text>
</comment>
<dbReference type="Pfam" id="PF00460">
    <property type="entry name" value="Flg_bb_rod"/>
    <property type="match status" value="1"/>
</dbReference>
<keyword evidence="3 6" id="KW-0975">Bacterial flagellum</keyword>
<dbReference type="Proteomes" id="UP000218765">
    <property type="component" value="Chromosome"/>
</dbReference>
<comment type="subcellular location">
    <subcellularLocation>
        <location evidence="1 6">Bacterial flagellum basal body</location>
    </subcellularLocation>
</comment>
<keyword evidence="10" id="KW-0282">Flagellum</keyword>
<accession>A0A1Z4VQC7</accession>
<evidence type="ECO:0000256" key="5">
    <source>
        <dbReference type="ARBA" id="ARBA00040228"/>
    </source>
</evidence>
<dbReference type="SUPFAM" id="SSF117143">
    <property type="entry name" value="Flagellar hook protein flgE"/>
    <property type="match status" value="1"/>
</dbReference>
<evidence type="ECO:0000259" key="8">
    <source>
        <dbReference type="Pfam" id="PF06429"/>
    </source>
</evidence>
<dbReference type="InterPro" id="IPR037925">
    <property type="entry name" value="FlgE/F/G-like"/>
</dbReference>
<evidence type="ECO:0000313" key="10">
    <source>
        <dbReference type="EMBL" id="BAZ93850.1"/>
    </source>
</evidence>
<evidence type="ECO:0000256" key="1">
    <source>
        <dbReference type="ARBA" id="ARBA00004117"/>
    </source>
</evidence>
<dbReference type="GO" id="GO:0071978">
    <property type="term" value="P:bacterial-type flagellum-dependent swarming motility"/>
    <property type="evidence" value="ECO:0007669"/>
    <property type="project" value="TreeGrafter"/>
</dbReference>
<evidence type="ECO:0000259" key="9">
    <source>
        <dbReference type="Pfam" id="PF22692"/>
    </source>
</evidence>
<dbReference type="GO" id="GO:0030694">
    <property type="term" value="C:bacterial-type flagellum basal body, rod"/>
    <property type="evidence" value="ECO:0007669"/>
    <property type="project" value="UniProtKB-UniRule"/>
</dbReference>
<reference evidence="10 11" key="1">
    <citation type="submission" date="2017-05" db="EMBL/GenBank/DDBJ databases">
        <title>Thiocyanate degradation by Thiohalobacter thiocyanaticus FOKN1.</title>
        <authorList>
            <person name="Oshiki M."/>
            <person name="Fukushima T."/>
            <person name="Kawano S."/>
            <person name="Nakagawa J."/>
        </authorList>
    </citation>
    <scope>NUCLEOTIDE SEQUENCE [LARGE SCALE GENOMIC DNA]</scope>
    <source>
        <strain evidence="10 11">FOKN1</strain>
    </source>
</reference>
<dbReference type="InterPro" id="IPR053967">
    <property type="entry name" value="LlgE_F_G-like_D1"/>
</dbReference>
<evidence type="ECO:0000259" key="7">
    <source>
        <dbReference type="Pfam" id="PF00460"/>
    </source>
</evidence>
<dbReference type="InterPro" id="IPR010930">
    <property type="entry name" value="Flg_bb/hook_C_dom"/>
</dbReference>
<evidence type="ECO:0000256" key="4">
    <source>
        <dbReference type="ARBA" id="ARBA00038560"/>
    </source>
</evidence>
<proteinExistence type="inferred from homology"/>
<dbReference type="Pfam" id="PF06429">
    <property type="entry name" value="Flg_bbr_C"/>
    <property type="match status" value="1"/>
</dbReference>
<keyword evidence="11" id="KW-1185">Reference proteome</keyword>
<keyword evidence="10" id="KW-0969">Cilium</keyword>
<dbReference type="NCBIfam" id="TIGR03506">
    <property type="entry name" value="FlgEFG_subfam"/>
    <property type="match status" value="1"/>
</dbReference>
<evidence type="ECO:0000256" key="2">
    <source>
        <dbReference type="ARBA" id="ARBA00009677"/>
    </source>
</evidence>
<dbReference type="OrthoDB" id="9804559at2"/>
<dbReference type="InterPro" id="IPR001444">
    <property type="entry name" value="Flag_bb_rod_N"/>
</dbReference>
<dbReference type="KEGG" id="ttc:FOKN1_1454"/>
<dbReference type="NCBIfam" id="TIGR02490">
    <property type="entry name" value="flgF"/>
    <property type="match status" value="1"/>
</dbReference>
<gene>
    <name evidence="10" type="ORF">FOKN1_1454</name>
</gene>
<dbReference type="Pfam" id="PF22692">
    <property type="entry name" value="LlgE_F_G_D1"/>
    <property type="match status" value="1"/>
</dbReference>
<feature type="domain" description="Flagellar hook protein FlgE/F/G-like D1" evidence="9">
    <location>
        <begin position="81"/>
        <end position="145"/>
    </location>
</feature>
<dbReference type="PANTHER" id="PTHR30435:SF18">
    <property type="entry name" value="FLAGELLAR BASAL-BODY ROD PROTEIN FLGF"/>
    <property type="match status" value="1"/>
</dbReference>
<evidence type="ECO:0000256" key="6">
    <source>
        <dbReference type="RuleBase" id="RU362116"/>
    </source>
</evidence>
<feature type="domain" description="Flagellar basal body rod protein N-terminal" evidence="7">
    <location>
        <begin position="5"/>
        <end position="35"/>
    </location>
</feature>
<evidence type="ECO:0000256" key="3">
    <source>
        <dbReference type="ARBA" id="ARBA00023143"/>
    </source>
</evidence>
<dbReference type="InterPro" id="IPR020013">
    <property type="entry name" value="Flagellar_FlgE/F/G"/>
</dbReference>
<evidence type="ECO:0000313" key="11">
    <source>
        <dbReference type="Proteomes" id="UP000218765"/>
    </source>
</evidence>
<feature type="domain" description="Flagellar basal-body/hook protein C-terminal" evidence="8">
    <location>
        <begin position="198"/>
        <end position="242"/>
    </location>
</feature>
<dbReference type="PANTHER" id="PTHR30435">
    <property type="entry name" value="FLAGELLAR PROTEIN"/>
    <property type="match status" value="1"/>
</dbReference>